<evidence type="ECO:0000256" key="6">
    <source>
        <dbReference type="ARBA" id="ARBA00023170"/>
    </source>
</evidence>
<keyword evidence="5 9" id="KW-0472">Membrane</keyword>
<keyword evidence="8" id="KW-0807">Transducer</keyword>
<feature type="transmembrane region" description="Helical" evidence="9">
    <location>
        <begin position="190"/>
        <end position="210"/>
    </location>
</feature>
<dbReference type="InterPro" id="IPR050332">
    <property type="entry name" value="GPCR_2"/>
</dbReference>
<dbReference type="InterPro" id="IPR017983">
    <property type="entry name" value="GPCR_2_secretin-like_CS"/>
</dbReference>
<dbReference type="Proteomes" id="UP000245119">
    <property type="component" value="Linkage Group LG5"/>
</dbReference>
<dbReference type="GO" id="GO:0007166">
    <property type="term" value="P:cell surface receptor signaling pathway"/>
    <property type="evidence" value="ECO:0007669"/>
    <property type="project" value="InterPro"/>
</dbReference>
<evidence type="ECO:0000313" key="11">
    <source>
        <dbReference type="EMBL" id="PVD30438.1"/>
    </source>
</evidence>
<dbReference type="GO" id="GO:0007188">
    <property type="term" value="P:adenylate cyclase-modulating G protein-coupled receptor signaling pathway"/>
    <property type="evidence" value="ECO:0007669"/>
    <property type="project" value="TreeGrafter"/>
</dbReference>
<dbReference type="OrthoDB" id="6022368at2759"/>
<keyword evidence="6" id="KW-0675">Receptor</keyword>
<dbReference type="AlphaFoldDB" id="A0A2T7PAK1"/>
<evidence type="ECO:0000256" key="7">
    <source>
        <dbReference type="ARBA" id="ARBA00023180"/>
    </source>
</evidence>
<evidence type="ECO:0000256" key="9">
    <source>
        <dbReference type="SAM" id="Phobius"/>
    </source>
</evidence>
<protein>
    <recommendedName>
        <fullName evidence="10">G-protein coupled receptors family 2 profile 2 domain-containing protein</fullName>
    </recommendedName>
</protein>
<dbReference type="InterPro" id="IPR000832">
    <property type="entry name" value="GPCR_2_secretin-like"/>
</dbReference>
<feature type="domain" description="G-protein coupled receptors family 2 profile 2" evidence="10">
    <location>
        <begin position="89"/>
        <end position="356"/>
    </location>
</feature>
<comment type="subcellular location">
    <subcellularLocation>
        <location evidence="1">Membrane</location>
        <topology evidence="1">Multi-pass membrane protein</topology>
    </subcellularLocation>
</comment>
<evidence type="ECO:0000256" key="3">
    <source>
        <dbReference type="ARBA" id="ARBA00022989"/>
    </source>
</evidence>
<dbReference type="GO" id="GO:0008528">
    <property type="term" value="F:G protein-coupled peptide receptor activity"/>
    <property type="evidence" value="ECO:0007669"/>
    <property type="project" value="TreeGrafter"/>
</dbReference>
<dbReference type="Gene3D" id="1.20.1070.10">
    <property type="entry name" value="Rhodopsin 7-helix transmembrane proteins"/>
    <property type="match status" value="1"/>
</dbReference>
<dbReference type="STRING" id="400727.A0A2T7PAK1"/>
<accession>A0A2T7PAK1</accession>
<dbReference type="Pfam" id="PF00002">
    <property type="entry name" value="7tm_2"/>
    <property type="match status" value="1"/>
</dbReference>
<keyword evidence="2 9" id="KW-0812">Transmembrane</keyword>
<keyword evidence="7" id="KW-0325">Glycoprotein</keyword>
<dbReference type="PROSITE" id="PS00650">
    <property type="entry name" value="G_PROTEIN_RECEP_F2_2"/>
    <property type="match status" value="1"/>
</dbReference>
<comment type="caution">
    <text evidence="11">The sequence shown here is derived from an EMBL/GenBank/DDBJ whole genome shotgun (WGS) entry which is preliminary data.</text>
</comment>
<feature type="transmembrane region" description="Helical" evidence="9">
    <location>
        <begin position="217"/>
        <end position="236"/>
    </location>
</feature>
<dbReference type="CDD" id="cd15272">
    <property type="entry name" value="7tmB1_PTH-R_related"/>
    <property type="match status" value="1"/>
</dbReference>
<dbReference type="SUPFAM" id="SSF81321">
    <property type="entry name" value="Family A G protein-coupled receptor-like"/>
    <property type="match status" value="1"/>
</dbReference>
<dbReference type="PANTHER" id="PTHR45620:SF1">
    <property type="entry name" value="G-PROTEIN COUPLED RECEPTORS FAMILY 2 PROFILE 2 DOMAIN-CONTAINING PROTEIN"/>
    <property type="match status" value="1"/>
</dbReference>
<keyword evidence="4" id="KW-0297">G-protein coupled receptor</keyword>
<dbReference type="EMBL" id="PZQS01000005">
    <property type="protein sequence ID" value="PVD30438.1"/>
    <property type="molecule type" value="Genomic_DNA"/>
</dbReference>
<dbReference type="PANTHER" id="PTHR45620">
    <property type="entry name" value="PDF RECEPTOR-LIKE PROTEIN-RELATED"/>
    <property type="match status" value="1"/>
</dbReference>
<evidence type="ECO:0000256" key="1">
    <source>
        <dbReference type="ARBA" id="ARBA00004141"/>
    </source>
</evidence>
<proteinExistence type="predicted"/>
<evidence type="ECO:0000256" key="8">
    <source>
        <dbReference type="ARBA" id="ARBA00023224"/>
    </source>
</evidence>
<sequence>MFLPVSQDMVSVSPEEQGRRIAEQELACLTSILDNPPLYSNENATRTCTEDGLWFVNPLTNETWTNLTMCLMPDRPHFPEKLRTHLGHIRLMYNIGYGISLGSLALAVLIMLCLKKLHCPRNTIHLNLFASFILRASVSFMKENLLVAGLGFPSDVIQTPDSVFFLNQNSPHWECKLFFTCFHYVLGANYMWIFVEALYLHMLISVAVFSERSGIKFYIIFGWASPLSFVIPWVIVRATLEDELCWNTHPNEGYFWIMRAPIVLSIILNFALFLSIIRVLFTKLNAVNSPEAKKFRYRKLAKSTLVLIPLFGVHYIVFLGLPHHIDERAELVKLYFEMFFNSVQGFFVALLFCFLNGEVQSEVRKTWHRFRLTHQRSFHPRGSGRFPNCNTLTSYMSRTRESLGSLHVHDMRGRPDGRACNDTLIDETPLTSIEAAERQPLANGKPSHFHSLEDQPLASNGLRDFCQGRVVDRYQCDARGKSESIS</sequence>
<evidence type="ECO:0000256" key="5">
    <source>
        <dbReference type="ARBA" id="ARBA00023136"/>
    </source>
</evidence>
<feature type="transmembrane region" description="Helical" evidence="9">
    <location>
        <begin position="334"/>
        <end position="355"/>
    </location>
</feature>
<evidence type="ECO:0000256" key="4">
    <source>
        <dbReference type="ARBA" id="ARBA00023040"/>
    </source>
</evidence>
<evidence type="ECO:0000259" key="10">
    <source>
        <dbReference type="PROSITE" id="PS50261"/>
    </source>
</evidence>
<organism evidence="11 12">
    <name type="scientific">Pomacea canaliculata</name>
    <name type="common">Golden apple snail</name>
    <dbReference type="NCBI Taxonomy" id="400727"/>
    <lineage>
        <taxon>Eukaryota</taxon>
        <taxon>Metazoa</taxon>
        <taxon>Spiralia</taxon>
        <taxon>Lophotrochozoa</taxon>
        <taxon>Mollusca</taxon>
        <taxon>Gastropoda</taxon>
        <taxon>Caenogastropoda</taxon>
        <taxon>Architaenioglossa</taxon>
        <taxon>Ampullarioidea</taxon>
        <taxon>Ampullariidae</taxon>
        <taxon>Pomacea</taxon>
    </lineage>
</organism>
<name>A0A2T7PAK1_POMCA</name>
<dbReference type="InterPro" id="IPR036445">
    <property type="entry name" value="GPCR_2_extracell_dom_sf"/>
</dbReference>
<dbReference type="PROSITE" id="PS50261">
    <property type="entry name" value="G_PROTEIN_RECEP_F2_4"/>
    <property type="match status" value="1"/>
</dbReference>
<dbReference type="GO" id="GO:0005886">
    <property type="term" value="C:plasma membrane"/>
    <property type="evidence" value="ECO:0007669"/>
    <property type="project" value="TreeGrafter"/>
</dbReference>
<dbReference type="GO" id="GO:0017046">
    <property type="term" value="F:peptide hormone binding"/>
    <property type="evidence" value="ECO:0007669"/>
    <property type="project" value="TreeGrafter"/>
</dbReference>
<feature type="transmembrane region" description="Helical" evidence="9">
    <location>
        <begin position="300"/>
        <end position="322"/>
    </location>
</feature>
<gene>
    <name evidence="11" type="ORF">C0Q70_09704</name>
</gene>
<feature type="transmembrane region" description="Helical" evidence="9">
    <location>
        <begin position="256"/>
        <end position="280"/>
    </location>
</feature>
<reference evidence="11 12" key="1">
    <citation type="submission" date="2018-04" db="EMBL/GenBank/DDBJ databases">
        <title>The genome of golden apple snail Pomacea canaliculata provides insight into stress tolerance and invasive adaptation.</title>
        <authorList>
            <person name="Liu C."/>
            <person name="Liu B."/>
            <person name="Ren Y."/>
            <person name="Zhang Y."/>
            <person name="Wang H."/>
            <person name="Li S."/>
            <person name="Jiang F."/>
            <person name="Yin L."/>
            <person name="Zhang G."/>
            <person name="Qian W."/>
            <person name="Fan W."/>
        </authorList>
    </citation>
    <scope>NUCLEOTIDE SEQUENCE [LARGE SCALE GENOMIC DNA]</scope>
    <source>
        <strain evidence="11">SZHN2017</strain>
        <tissue evidence="11">Muscle</tissue>
    </source>
</reference>
<keyword evidence="3 9" id="KW-1133">Transmembrane helix</keyword>
<feature type="transmembrane region" description="Helical" evidence="9">
    <location>
        <begin position="91"/>
        <end position="112"/>
    </location>
</feature>
<dbReference type="Gene3D" id="4.10.1240.10">
    <property type="entry name" value="GPCR, family 2, extracellular hormone receptor domain"/>
    <property type="match status" value="1"/>
</dbReference>
<evidence type="ECO:0000313" key="12">
    <source>
        <dbReference type="Proteomes" id="UP000245119"/>
    </source>
</evidence>
<dbReference type="PRINTS" id="PR00249">
    <property type="entry name" value="GPCRSECRETIN"/>
</dbReference>
<dbReference type="InterPro" id="IPR017981">
    <property type="entry name" value="GPCR_2-like_7TM"/>
</dbReference>
<evidence type="ECO:0000256" key="2">
    <source>
        <dbReference type="ARBA" id="ARBA00022692"/>
    </source>
</evidence>
<keyword evidence="12" id="KW-1185">Reference proteome</keyword>